<comment type="function">
    <text evidence="9">Catalyzes the ATP-dependent amination of UTP to CTP with either L-glutamine or ammonia as the source of nitrogen. Regulates intracellular CTP levels through interactions with the four ribonucleotide triphosphates.</text>
</comment>
<dbReference type="PANTHER" id="PTHR11550">
    <property type="entry name" value="CTP SYNTHASE"/>
    <property type="match status" value="1"/>
</dbReference>
<dbReference type="InterPro" id="IPR033828">
    <property type="entry name" value="GATase1_CTP_Synthase"/>
</dbReference>
<feature type="binding site" evidence="9">
    <location>
        <position position="450"/>
    </location>
    <ligand>
        <name>L-glutamine</name>
        <dbReference type="ChEBI" id="CHEBI:58359"/>
    </ligand>
</feature>
<dbReference type="Gene3D" id="3.40.50.880">
    <property type="match status" value="1"/>
</dbReference>
<evidence type="ECO:0000256" key="7">
    <source>
        <dbReference type="ARBA" id="ARBA00022975"/>
    </source>
</evidence>
<evidence type="ECO:0000313" key="12">
    <source>
        <dbReference type="EMBL" id="WGS64532.1"/>
    </source>
</evidence>
<feature type="binding site" evidence="9">
    <location>
        <position position="342"/>
    </location>
    <ligand>
        <name>L-glutamine</name>
        <dbReference type="ChEBI" id="CHEBI:58359"/>
    </ligand>
</feature>
<comment type="caution">
    <text evidence="9">Lacks conserved residue(s) required for the propagation of feature annotation.</text>
</comment>
<dbReference type="EC" id="6.3.4.2" evidence="9"/>
<feature type="binding site" evidence="9">
    <location>
        <position position="72"/>
    </location>
    <ligand>
        <name>Mg(2+)</name>
        <dbReference type="ChEBI" id="CHEBI:18420"/>
    </ligand>
</feature>
<dbReference type="PROSITE" id="PS51273">
    <property type="entry name" value="GATASE_TYPE_1"/>
    <property type="match status" value="1"/>
</dbReference>
<feature type="domain" description="Glutamine amidotransferase" evidence="10">
    <location>
        <begin position="294"/>
        <end position="519"/>
    </location>
</feature>
<protein>
    <recommendedName>
        <fullName evidence="9">CTP synthase</fullName>
        <ecNumber evidence="9">6.3.4.2</ecNumber>
    </recommendedName>
    <alternativeName>
        <fullName evidence="9">Cytidine 5'-triphosphate synthase</fullName>
    </alternativeName>
    <alternativeName>
        <fullName evidence="9">Cytidine triphosphate synthetase</fullName>
        <shortName evidence="9">CTP synthetase</shortName>
        <shortName evidence="9">CTPS</shortName>
    </alternativeName>
    <alternativeName>
        <fullName evidence="9">UTP--ammonia ligase</fullName>
    </alternativeName>
</protein>
<organism evidence="12 13">
    <name type="scientific">Marinitoga aeolica</name>
    <dbReference type="NCBI Taxonomy" id="2809031"/>
    <lineage>
        <taxon>Bacteria</taxon>
        <taxon>Thermotogati</taxon>
        <taxon>Thermotogota</taxon>
        <taxon>Thermotogae</taxon>
        <taxon>Petrotogales</taxon>
        <taxon>Petrotogaceae</taxon>
        <taxon>Marinitoga</taxon>
    </lineage>
</organism>
<evidence type="ECO:0000256" key="6">
    <source>
        <dbReference type="ARBA" id="ARBA00022962"/>
    </source>
</evidence>
<comment type="similarity">
    <text evidence="2 9">Belongs to the CTP synthase family.</text>
</comment>
<dbReference type="InterPro" id="IPR017456">
    <property type="entry name" value="CTP_synthase_N"/>
</dbReference>
<feature type="active site" evidence="9">
    <location>
        <position position="500"/>
    </location>
</feature>
<feature type="active site" description="Nucleophile; for glutamine hydrolysis" evidence="9">
    <location>
        <position position="369"/>
    </location>
</feature>
<keyword evidence="9" id="KW-0460">Magnesium</keyword>
<comment type="catalytic activity">
    <reaction evidence="9">
        <text>L-glutamine + H2O = L-glutamate + NH4(+)</text>
        <dbReference type="Rhea" id="RHEA:15889"/>
        <dbReference type="ChEBI" id="CHEBI:15377"/>
        <dbReference type="ChEBI" id="CHEBI:28938"/>
        <dbReference type="ChEBI" id="CHEBI:29985"/>
        <dbReference type="ChEBI" id="CHEBI:58359"/>
    </reaction>
</comment>
<feature type="domain" description="CTP synthase N-terminal" evidence="11">
    <location>
        <begin position="4"/>
        <end position="264"/>
    </location>
</feature>
<feature type="binding site" evidence="9">
    <location>
        <position position="14"/>
    </location>
    <ligand>
        <name>CTP</name>
        <dbReference type="ChEBI" id="CHEBI:37563"/>
        <note>allosteric inhibitor</note>
    </ligand>
</feature>
<accession>A0ABY8PPH3</accession>
<evidence type="ECO:0000313" key="13">
    <source>
        <dbReference type="Proteomes" id="UP001232493"/>
    </source>
</evidence>
<keyword evidence="7 9" id="KW-0665">Pyrimidine biosynthesis</keyword>
<dbReference type="NCBIfam" id="TIGR00337">
    <property type="entry name" value="PyrG"/>
    <property type="match status" value="1"/>
</dbReference>
<evidence type="ECO:0000256" key="2">
    <source>
        <dbReference type="ARBA" id="ARBA00007533"/>
    </source>
</evidence>
<proteinExistence type="inferred from homology"/>
<gene>
    <name evidence="9" type="primary">pyrG</name>
    <name evidence="12" type="ORF">JRV97_09165</name>
</gene>
<dbReference type="EMBL" id="CP069362">
    <property type="protein sequence ID" value="WGS64532.1"/>
    <property type="molecule type" value="Genomic_DNA"/>
</dbReference>
<comment type="activity regulation">
    <text evidence="9">Allosterically activated by GTP, when glutamine is the substrate; GTP has no effect on the reaction when ammonia is the substrate. The allosteric effector GTP functions by stabilizing the protein conformation that binds the tetrahedral intermediate(s) formed during glutamine hydrolysis. Inhibited by the product CTP, via allosteric rather than competitive inhibition.</text>
</comment>
<feature type="region of interest" description="Amidoligase domain" evidence="9">
    <location>
        <begin position="1"/>
        <end position="264"/>
    </location>
</feature>
<dbReference type="Pfam" id="PF06418">
    <property type="entry name" value="CTP_synth_N"/>
    <property type="match status" value="1"/>
</dbReference>
<keyword evidence="9" id="KW-0479">Metal-binding</keyword>
<evidence type="ECO:0000256" key="9">
    <source>
        <dbReference type="HAMAP-Rule" id="MF_01227"/>
    </source>
</evidence>
<evidence type="ECO:0000256" key="3">
    <source>
        <dbReference type="ARBA" id="ARBA00022598"/>
    </source>
</evidence>
<dbReference type="Gene3D" id="3.40.50.300">
    <property type="entry name" value="P-loop containing nucleotide triphosphate hydrolases"/>
    <property type="match status" value="1"/>
</dbReference>
<dbReference type="HAMAP" id="MF_01227">
    <property type="entry name" value="PyrG"/>
    <property type="match status" value="1"/>
</dbReference>
<feature type="binding site" evidence="9">
    <location>
        <position position="221"/>
    </location>
    <ligand>
        <name>CTP</name>
        <dbReference type="ChEBI" id="CHEBI:37563"/>
        <note>allosteric inhibitor</note>
    </ligand>
</feature>
<dbReference type="InterPro" id="IPR017926">
    <property type="entry name" value="GATASE"/>
</dbReference>
<keyword evidence="5 9" id="KW-0067">ATP-binding</keyword>
<feature type="binding site" evidence="9">
    <location>
        <position position="239"/>
    </location>
    <ligand>
        <name>ATP</name>
        <dbReference type="ChEBI" id="CHEBI:30616"/>
    </ligand>
</feature>
<reference evidence="12 13" key="1">
    <citation type="submission" date="2021-02" db="EMBL/GenBank/DDBJ databases">
        <title>Characterization of Marinitoga sp. nov. str. BP5-C20A.</title>
        <authorList>
            <person name="Erauso G."/>
            <person name="Postec A."/>
        </authorList>
    </citation>
    <scope>NUCLEOTIDE SEQUENCE [LARGE SCALE GENOMIC DNA]</scope>
    <source>
        <strain evidence="12 13">BP5-C20A</strain>
    </source>
</reference>
<comment type="catalytic activity">
    <reaction evidence="8 9">
        <text>UTP + L-glutamine + ATP + H2O = CTP + L-glutamate + ADP + phosphate + 2 H(+)</text>
        <dbReference type="Rhea" id="RHEA:26426"/>
        <dbReference type="ChEBI" id="CHEBI:15377"/>
        <dbReference type="ChEBI" id="CHEBI:15378"/>
        <dbReference type="ChEBI" id="CHEBI:29985"/>
        <dbReference type="ChEBI" id="CHEBI:30616"/>
        <dbReference type="ChEBI" id="CHEBI:37563"/>
        <dbReference type="ChEBI" id="CHEBI:43474"/>
        <dbReference type="ChEBI" id="CHEBI:46398"/>
        <dbReference type="ChEBI" id="CHEBI:58359"/>
        <dbReference type="ChEBI" id="CHEBI:456216"/>
        <dbReference type="EC" id="6.3.4.2"/>
    </reaction>
</comment>
<dbReference type="CDD" id="cd01746">
    <property type="entry name" value="GATase1_CTP_Synthase"/>
    <property type="match status" value="1"/>
</dbReference>
<evidence type="ECO:0000259" key="10">
    <source>
        <dbReference type="Pfam" id="PF00117"/>
    </source>
</evidence>
<comment type="miscellaneous">
    <text evidence="9">CTPSs have evolved a hybrid strategy for distinguishing between UTP and CTP. The overlapping regions of the product feedback inhibitory and substrate sites recognize a common feature in both compounds, the triphosphate moiety. To differentiate isosteric substrate and product pyrimidine rings, an additional pocket far from the expected kinase/ligase catalytic site, specifically recognizes the cytosine and ribose portions of the product inhibitor.</text>
</comment>
<feature type="binding site" evidence="9">
    <location>
        <begin position="145"/>
        <end position="147"/>
    </location>
    <ligand>
        <name>CTP</name>
        <dbReference type="ChEBI" id="CHEBI:37563"/>
        <note>allosteric inhibitor</note>
    </ligand>
</feature>
<comment type="catalytic activity">
    <reaction evidence="9">
        <text>UTP + NH4(+) + ATP = CTP + ADP + phosphate + 2 H(+)</text>
        <dbReference type="Rhea" id="RHEA:16597"/>
        <dbReference type="ChEBI" id="CHEBI:15378"/>
        <dbReference type="ChEBI" id="CHEBI:28938"/>
        <dbReference type="ChEBI" id="CHEBI:30616"/>
        <dbReference type="ChEBI" id="CHEBI:37563"/>
        <dbReference type="ChEBI" id="CHEBI:43474"/>
        <dbReference type="ChEBI" id="CHEBI:46398"/>
        <dbReference type="ChEBI" id="CHEBI:456216"/>
    </reaction>
</comment>
<comment type="subunit">
    <text evidence="9">Homotetramer.</text>
</comment>
<feature type="binding site" evidence="9">
    <location>
        <begin position="185"/>
        <end position="190"/>
    </location>
    <ligand>
        <name>UTP</name>
        <dbReference type="ChEBI" id="CHEBI:46398"/>
    </ligand>
</feature>
<evidence type="ECO:0000259" key="11">
    <source>
        <dbReference type="Pfam" id="PF06418"/>
    </source>
</evidence>
<keyword evidence="3 9" id="KW-0436">Ligase</keyword>
<dbReference type="SUPFAM" id="SSF52540">
    <property type="entry name" value="P-loop containing nucleoside triphosphate hydrolases"/>
    <property type="match status" value="1"/>
</dbReference>
<feature type="binding site" evidence="9">
    <location>
        <begin position="370"/>
        <end position="373"/>
    </location>
    <ligand>
        <name>L-glutamine</name>
        <dbReference type="ChEBI" id="CHEBI:58359"/>
    </ligand>
</feature>
<evidence type="ECO:0000256" key="4">
    <source>
        <dbReference type="ARBA" id="ARBA00022741"/>
    </source>
</evidence>
<feature type="binding site" evidence="9">
    <location>
        <position position="221"/>
    </location>
    <ligand>
        <name>UTP</name>
        <dbReference type="ChEBI" id="CHEBI:46398"/>
    </ligand>
</feature>
<feature type="binding site" evidence="9">
    <location>
        <position position="138"/>
    </location>
    <ligand>
        <name>Mg(2+)</name>
        <dbReference type="ChEBI" id="CHEBI:18420"/>
    </ligand>
</feature>
<keyword evidence="13" id="KW-1185">Reference proteome</keyword>
<dbReference type="NCBIfam" id="NF003792">
    <property type="entry name" value="PRK05380.1"/>
    <property type="match status" value="1"/>
</dbReference>
<dbReference type="RefSeq" id="WP_280998261.1">
    <property type="nucleotide sequence ID" value="NZ_CP069362.1"/>
</dbReference>
<dbReference type="CDD" id="cd03113">
    <property type="entry name" value="CTPS_N"/>
    <property type="match status" value="1"/>
</dbReference>
<feature type="binding site" evidence="9">
    <location>
        <position position="72"/>
    </location>
    <ligand>
        <name>ATP</name>
        <dbReference type="ChEBI" id="CHEBI:30616"/>
    </ligand>
</feature>
<feature type="active site" evidence="9">
    <location>
        <position position="502"/>
    </location>
</feature>
<feature type="binding site" evidence="9">
    <location>
        <begin position="185"/>
        <end position="190"/>
    </location>
    <ligand>
        <name>CTP</name>
        <dbReference type="ChEBI" id="CHEBI:37563"/>
        <note>allosteric inhibitor</note>
    </ligand>
</feature>
<comment type="pathway">
    <text evidence="1 9">Pyrimidine metabolism; CTP biosynthesis via de novo pathway; CTP from UDP: step 2/2.</text>
</comment>
<dbReference type="InterPro" id="IPR004468">
    <property type="entry name" value="CTP_synthase"/>
</dbReference>
<evidence type="ECO:0000256" key="5">
    <source>
        <dbReference type="ARBA" id="ARBA00022840"/>
    </source>
</evidence>
<dbReference type="Pfam" id="PF00117">
    <property type="entry name" value="GATase"/>
    <property type="match status" value="1"/>
</dbReference>
<dbReference type="Proteomes" id="UP001232493">
    <property type="component" value="Chromosome"/>
</dbReference>
<evidence type="ECO:0000256" key="8">
    <source>
        <dbReference type="ARBA" id="ARBA00047781"/>
    </source>
</evidence>
<name>A0ABY8PPH3_9BACT</name>
<sequence>MAKKYIVVTGGVLSGIGKGIVSASIGRVLKDCGIKVNSLKIDPYLNVDAGTMNPNQHGEVFVTDDGYEADLDLGHYERFLGIDMKRFNNITAGQIFKSIIEKEREGKYLGATVQMVPHVTEEIKNRIKSIDTDLLMIEIGGTVGDIEGEIFLEAVRELSLEEGIENFFFVHVTFVPYLSVTNEFKTKPTQQSVQLLRKIGIHPNMLIIRTEKAIDSSSLDKISLFAGVNRKYVINLPDADNVYEVPEKLYNLGIQKIIAENLNLEIQNKLNWEYPKVFHPLKIAMIGKYLGTDDAYKSIIESIFLSGAEKPDLIDSQQIEELTEEETKELLSKYDGIIIPGGFGKRGIEGKIKAVKIARENKIPIFGICLGMQIMVIEFARHVGKLENANSSEFDPDTPYPVIDMMEEQKEILKLGGTMRLGAQETKILKNSRLYDIYKTETVFERHRHRYEVNLEKFKELFAYPDDESISNKLIISAKSDFVEAVEIKDHPFFIGVQYHPELKSKVGKPHPIFKAFVEKLKELKGLK</sequence>
<dbReference type="SUPFAM" id="SSF52317">
    <property type="entry name" value="Class I glutamine amidotransferase-like"/>
    <property type="match status" value="1"/>
</dbReference>
<dbReference type="InterPro" id="IPR029062">
    <property type="entry name" value="Class_I_gatase-like"/>
</dbReference>
<keyword evidence="4 9" id="KW-0547">Nucleotide-binding</keyword>
<feature type="binding site" evidence="9">
    <location>
        <position position="393"/>
    </location>
    <ligand>
        <name>L-glutamine</name>
        <dbReference type="ChEBI" id="CHEBI:58359"/>
    </ligand>
</feature>
<dbReference type="GO" id="GO:0003883">
    <property type="term" value="F:CTP synthase activity"/>
    <property type="evidence" value="ECO:0007669"/>
    <property type="project" value="UniProtKB-EC"/>
</dbReference>
<keyword evidence="6 9" id="KW-0315">Glutamine amidotransferase</keyword>
<evidence type="ECO:0000256" key="1">
    <source>
        <dbReference type="ARBA" id="ARBA00005171"/>
    </source>
</evidence>
<feature type="binding site" evidence="9">
    <location>
        <position position="14"/>
    </location>
    <ligand>
        <name>UTP</name>
        <dbReference type="ChEBI" id="CHEBI:46398"/>
    </ligand>
</feature>
<feature type="binding site" evidence="9">
    <location>
        <begin position="15"/>
        <end position="20"/>
    </location>
    <ligand>
        <name>ATP</name>
        <dbReference type="ChEBI" id="CHEBI:30616"/>
    </ligand>
</feature>
<dbReference type="InterPro" id="IPR027417">
    <property type="entry name" value="P-loop_NTPase"/>
</dbReference>
<dbReference type="PANTHER" id="PTHR11550:SF0">
    <property type="entry name" value="CTP SYNTHASE-RELATED"/>
    <property type="match status" value="1"/>
</dbReference>